<organism evidence="2 3">
    <name type="scientific">Oribacterium sinus F0268</name>
    <dbReference type="NCBI Taxonomy" id="585501"/>
    <lineage>
        <taxon>Bacteria</taxon>
        <taxon>Bacillati</taxon>
        <taxon>Bacillota</taxon>
        <taxon>Clostridia</taxon>
        <taxon>Lachnospirales</taxon>
        <taxon>Lachnospiraceae</taxon>
        <taxon>Oribacterium</taxon>
    </lineage>
</organism>
<evidence type="ECO:0008006" key="4">
    <source>
        <dbReference type="Google" id="ProtNLM"/>
    </source>
</evidence>
<feature type="compositionally biased region" description="Polar residues" evidence="1">
    <location>
        <begin position="1"/>
        <end position="10"/>
    </location>
</feature>
<dbReference type="InParanoid" id="C2KZP3"/>
<name>C2KZP3_9FIRM</name>
<keyword evidence="3" id="KW-1185">Reference proteome</keyword>
<protein>
    <recommendedName>
        <fullName evidence="4">PD-(D/E)XK nuclease family transposase</fullName>
    </recommendedName>
</protein>
<dbReference type="HOGENOM" id="CLU_129794_0_0_9"/>
<sequence length="173" mass="20225">MSQFQANNPENSKEKHTLQKSSSQLEVKQAIISSLTLMDDIFIKIVLQDKRCTEFILQVIMENDSLRLKEQWIQKDIPNIHGHSLVLDCYCEDKDHNLYNIEIQNDSQEAIPKRARFHASLIDIHSLKKGQNFKQLPKTYVIFITAKDIFKQELQAYHIERIIKENGQPFDDG</sequence>
<dbReference type="Proteomes" id="UP000004121">
    <property type="component" value="Unassembled WGS sequence"/>
</dbReference>
<dbReference type="STRING" id="585501.HMPREF6123_1962"/>
<reference evidence="2 3" key="1">
    <citation type="submission" date="2009-04" db="EMBL/GenBank/DDBJ databases">
        <authorList>
            <person name="Qin X."/>
            <person name="Bachman B."/>
            <person name="Battles P."/>
            <person name="Bell A."/>
            <person name="Bess C."/>
            <person name="Bickham C."/>
            <person name="Chaboub L."/>
            <person name="Chen D."/>
            <person name="Coyle M."/>
            <person name="Deiros D.R."/>
            <person name="Dinh H."/>
            <person name="Forbes L."/>
            <person name="Fowler G."/>
            <person name="Francisco L."/>
            <person name="Fu Q."/>
            <person name="Gubbala S."/>
            <person name="Hale W."/>
            <person name="Han Y."/>
            <person name="Hemphill L."/>
            <person name="Highlander S.K."/>
            <person name="Hirani K."/>
            <person name="Hogues M."/>
            <person name="Jackson L."/>
            <person name="Jakkamsetti A."/>
            <person name="Javaid M."/>
            <person name="Jiang H."/>
            <person name="Korchina V."/>
            <person name="Kovar C."/>
            <person name="Lara F."/>
            <person name="Lee S."/>
            <person name="Mata R."/>
            <person name="Mathew T."/>
            <person name="Moen C."/>
            <person name="Morales K."/>
            <person name="Munidasa M."/>
            <person name="Nazareth L."/>
            <person name="Ngo R."/>
            <person name="Nguyen L."/>
            <person name="Okwuonu G."/>
            <person name="Ongeri F."/>
            <person name="Patil S."/>
            <person name="Petrosino J."/>
            <person name="Pham C."/>
            <person name="Pham P."/>
            <person name="Pu L.-L."/>
            <person name="Puazo M."/>
            <person name="Raj R."/>
            <person name="Reid J."/>
            <person name="Rouhana J."/>
            <person name="Saada N."/>
            <person name="Shang Y."/>
            <person name="Simmons D."/>
            <person name="Thornton R."/>
            <person name="Warren J."/>
            <person name="Weissenberger G."/>
            <person name="Zhang J."/>
            <person name="Zhang L."/>
            <person name="Zhou C."/>
            <person name="Zhu D."/>
            <person name="Muzny D."/>
            <person name="Worley K."/>
            <person name="Gibbs R."/>
        </authorList>
    </citation>
    <scope>NUCLEOTIDE SEQUENCE [LARGE SCALE GENOMIC DNA]</scope>
    <source>
        <strain evidence="2 3">F0268</strain>
    </source>
</reference>
<comment type="caution">
    <text evidence="2">The sequence shown here is derived from an EMBL/GenBank/DDBJ whole genome shotgun (WGS) entry which is preliminary data.</text>
</comment>
<feature type="region of interest" description="Disordered" evidence="1">
    <location>
        <begin position="1"/>
        <end position="21"/>
    </location>
</feature>
<dbReference type="RefSeq" id="WP_007157108.1">
    <property type="nucleotide sequence ID" value="NZ_GG668534.1"/>
</dbReference>
<dbReference type="AlphaFoldDB" id="C2KZP3"/>
<feature type="non-terminal residue" evidence="2">
    <location>
        <position position="173"/>
    </location>
</feature>
<accession>C2KZP3</accession>
<dbReference type="eggNOG" id="COG4942">
    <property type="taxonomic scope" value="Bacteria"/>
</dbReference>
<evidence type="ECO:0000256" key="1">
    <source>
        <dbReference type="SAM" id="MobiDB-lite"/>
    </source>
</evidence>
<evidence type="ECO:0000313" key="3">
    <source>
        <dbReference type="Proteomes" id="UP000004121"/>
    </source>
</evidence>
<proteinExistence type="predicted"/>
<evidence type="ECO:0000313" key="2">
    <source>
        <dbReference type="EMBL" id="EEJ50770.1"/>
    </source>
</evidence>
<dbReference type="Pfam" id="PF12784">
    <property type="entry name" value="PDDEXK_2"/>
    <property type="match status" value="1"/>
</dbReference>
<gene>
    <name evidence="2" type="ORF">HMPREF6123_1962</name>
</gene>
<dbReference type="EMBL" id="ACKX01000192">
    <property type="protein sequence ID" value="EEJ50770.1"/>
    <property type="molecule type" value="Genomic_DNA"/>
</dbReference>